<comment type="caution">
    <text evidence="1">The sequence shown here is derived from an EMBL/GenBank/DDBJ whole genome shotgun (WGS) entry which is preliminary data.</text>
</comment>
<dbReference type="Pfam" id="PF14388">
    <property type="entry name" value="DUF4419"/>
    <property type="match status" value="1"/>
</dbReference>
<protein>
    <submittedName>
        <fullName evidence="1">Uncharacterized protein</fullName>
    </submittedName>
</protein>
<reference evidence="1" key="1">
    <citation type="submission" date="2022-12" db="EMBL/GenBank/DDBJ databases">
        <authorList>
            <person name="Petersen C."/>
        </authorList>
    </citation>
    <scope>NUCLEOTIDE SEQUENCE</scope>
    <source>
        <strain evidence="1">IBT 16125</strain>
    </source>
</reference>
<keyword evidence="2" id="KW-1185">Reference proteome</keyword>
<accession>A0AAD6BZV1</accession>
<evidence type="ECO:0000313" key="2">
    <source>
        <dbReference type="Proteomes" id="UP001213681"/>
    </source>
</evidence>
<sequence length="158" mass="17898">MVVAAVIMIVTRSGIPSVTLLGERSDWDNLLAKLDEMHTFGEEPRLLFIVTLAAVTTIFPGGSRPSASEIEKGRDSTIARGWNFLKLSFRRSMQRIFLLPFNSVPVKVTDYAAGRFYELLWFPVWLASKQRQPLRLLTQRGWMSTRSGRTLDGGCSRY</sequence>
<evidence type="ECO:0000313" key="1">
    <source>
        <dbReference type="EMBL" id="KAJ5438756.1"/>
    </source>
</evidence>
<dbReference type="GeneID" id="81603379"/>
<dbReference type="AlphaFoldDB" id="A0AAD6BZV1"/>
<dbReference type="EMBL" id="JAPVEA010000008">
    <property type="protein sequence ID" value="KAJ5438756.1"/>
    <property type="molecule type" value="Genomic_DNA"/>
</dbReference>
<organism evidence="1 2">
    <name type="scientific">Penicillium daleae</name>
    <dbReference type="NCBI Taxonomy" id="63821"/>
    <lineage>
        <taxon>Eukaryota</taxon>
        <taxon>Fungi</taxon>
        <taxon>Dikarya</taxon>
        <taxon>Ascomycota</taxon>
        <taxon>Pezizomycotina</taxon>
        <taxon>Eurotiomycetes</taxon>
        <taxon>Eurotiomycetidae</taxon>
        <taxon>Eurotiales</taxon>
        <taxon>Aspergillaceae</taxon>
        <taxon>Penicillium</taxon>
    </lineage>
</organism>
<dbReference type="InterPro" id="IPR025533">
    <property type="entry name" value="DUF4419"/>
</dbReference>
<name>A0AAD6BZV1_9EURO</name>
<gene>
    <name evidence="1" type="ORF">N7458_009754</name>
</gene>
<dbReference type="Proteomes" id="UP001213681">
    <property type="component" value="Unassembled WGS sequence"/>
</dbReference>
<proteinExistence type="predicted"/>
<dbReference type="RefSeq" id="XP_056761985.1">
    <property type="nucleotide sequence ID" value="XM_056913136.1"/>
</dbReference>
<reference evidence="1" key="2">
    <citation type="journal article" date="2023" name="IMA Fungus">
        <title>Comparative genomic study of the Penicillium genus elucidates a diverse pangenome and 15 lateral gene transfer events.</title>
        <authorList>
            <person name="Petersen C."/>
            <person name="Sorensen T."/>
            <person name="Nielsen M.R."/>
            <person name="Sondergaard T.E."/>
            <person name="Sorensen J.L."/>
            <person name="Fitzpatrick D.A."/>
            <person name="Frisvad J.C."/>
            <person name="Nielsen K.L."/>
        </authorList>
    </citation>
    <scope>NUCLEOTIDE SEQUENCE</scope>
    <source>
        <strain evidence="1">IBT 16125</strain>
    </source>
</reference>